<dbReference type="Gene3D" id="3.60.21.10">
    <property type="match status" value="1"/>
</dbReference>
<sequence>MSRLLVICFLFVLVGARTDYRTEPQQVHLSFGQQVNNIVVTWNTIVSTKTSVVEYTINYSRFYNSTGTETKFVDGGILHRTQYIHRVTMRNLQYNTTYYYRCGDNYGGWSDQFHFTTASLGNWSPTIAVYGDLGETNSRSLPLLQKMAQNGDIDAILHVGDFAYDLDSLQGIVGDLFMQDIEPIAAYVPYMTAVGNHEHAYNFSHYKNRFSMPANENFYYSFNLGSACFVALSTEFYFVDLELAKKQYTWLEHTLLGNNCSWLVTYGHRPMYCSNLDHDDCTKNNSIIRTNLEELFYNAGVDIAIWAHEHNYERTYPVYKNEVYPSNKAPVHLISGSAGCKEDHDPIKGPRGPWSAYRSQDYGFGLLTISNERVHWEQISVDSIPRVIDSIDFVKSQSTKLNCAGLRPRTAYRSGPRETVRTHRLF</sequence>
<dbReference type="InterPro" id="IPR041792">
    <property type="entry name" value="MPP_PAP"/>
</dbReference>
<dbReference type="InterPro" id="IPR015914">
    <property type="entry name" value="PAPs_N"/>
</dbReference>
<keyword evidence="1" id="KW-0732">Signal</keyword>
<dbReference type="Pfam" id="PF16656">
    <property type="entry name" value="Pur_ac_phosph_N"/>
    <property type="match status" value="1"/>
</dbReference>
<name>A0A481YWD2_9VIRU</name>
<organism evidence="4">
    <name type="scientific">Marseillevirus LCMAC201</name>
    <dbReference type="NCBI Taxonomy" id="2506605"/>
    <lineage>
        <taxon>Viruses</taxon>
        <taxon>Varidnaviria</taxon>
        <taxon>Bamfordvirae</taxon>
        <taxon>Nucleocytoviricota</taxon>
        <taxon>Megaviricetes</taxon>
        <taxon>Pimascovirales</taxon>
        <taxon>Pimascovirales incertae sedis</taxon>
        <taxon>Marseilleviridae</taxon>
    </lineage>
</organism>
<dbReference type="GO" id="GO:0046872">
    <property type="term" value="F:metal ion binding"/>
    <property type="evidence" value="ECO:0007669"/>
    <property type="project" value="InterPro"/>
</dbReference>
<dbReference type="InterPro" id="IPR004843">
    <property type="entry name" value="Calcineurin-like_PHP"/>
</dbReference>
<dbReference type="Pfam" id="PF14008">
    <property type="entry name" value="Metallophos_C"/>
    <property type="match status" value="1"/>
</dbReference>
<dbReference type="InterPro" id="IPR025733">
    <property type="entry name" value="PAPs_C"/>
</dbReference>
<dbReference type="Gene3D" id="2.60.40.380">
    <property type="entry name" value="Purple acid phosphatase-like, N-terminal"/>
    <property type="match status" value="1"/>
</dbReference>
<proteinExistence type="predicted"/>
<dbReference type="GO" id="GO:0003993">
    <property type="term" value="F:acid phosphatase activity"/>
    <property type="evidence" value="ECO:0007669"/>
    <property type="project" value="InterPro"/>
</dbReference>
<dbReference type="InterPro" id="IPR029052">
    <property type="entry name" value="Metallo-depent_PP-like"/>
</dbReference>
<feature type="domain" description="Fibronectin type-III" evidence="3">
    <location>
        <begin position="23"/>
        <end position="120"/>
    </location>
</feature>
<keyword evidence="2" id="KW-0325">Glycoprotein</keyword>
<accession>A0A481YWD2</accession>
<gene>
    <name evidence="4" type="ORF">LCMAC201_02400</name>
</gene>
<dbReference type="CDD" id="cd00839">
    <property type="entry name" value="MPP_PAPs"/>
    <property type="match status" value="1"/>
</dbReference>
<dbReference type="PANTHER" id="PTHR45867:SF10">
    <property type="entry name" value="PURPLE ACID PHOSPHATASE"/>
    <property type="match status" value="1"/>
</dbReference>
<dbReference type="InterPro" id="IPR008963">
    <property type="entry name" value="Purple_acid_Pase-like_N"/>
</dbReference>
<dbReference type="CDD" id="cd00063">
    <property type="entry name" value="FN3"/>
    <property type="match status" value="1"/>
</dbReference>
<dbReference type="PROSITE" id="PS50853">
    <property type="entry name" value="FN3"/>
    <property type="match status" value="1"/>
</dbReference>
<evidence type="ECO:0000259" key="3">
    <source>
        <dbReference type="PROSITE" id="PS50853"/>
    </source>
</evidence>
<evidence type="ECO:0000313" key="4">
    <source>
        <dbReference type="EMBL" id="QBK87330.1"/>
    </source>
</evidence>
<dbReference type="EMBL" id="MK500349">
    <property type="protein sequence ID" value="QBK87330.1"/>
    <property type="molecule type" value="Genomic_DNA"/>
</dbReference>
<protein>
    <submittedName>
        <fullName evidence="4">Calcineurin-like phosphoesterase</fullName>
    </submittedName>
</protein>
<dbReference type="InterPro" id="IPR003961">
    <property type="entry name" value="FN3_dom"/>
</dbReference>
<evidence type="ECO:0000256" key="2">
    <source>
        <dbReference type="ARBA" id="ARBA00023180"/>
    </source>
</evidence>
<dbReference type="SUPFAM" id="SSF56300">
    <property type="entry name" value="Metallo-dependent phosphatases"/>
    <property type="match status" value="1"/>
</dbReference>
<dbReference type="PANTHER" id="PTHR45867">
    <property type="entry name" value="PURPLE ACID PHOSPHATASE"/>
    <property type="match status" value="1"/>
</dbReference>
<dbReference type="SUPFAM" id="SSF49363">
    <property type="entry name" value="Purple acid phosphatase, N-terminal domain"/>
    <property type="match status" value="1"/>
</dbReference>
<evidence type="ECO:0000256" key="1">
    <source>
        <dbReference type="ARBA" id="ARBA00022729"/>
    </source>
</evidence>
<reference evidence="4" key="1">
    <citation type="journal article" date="2019" name="MBio">
        <title>Virus Genomes from Deep Sea Sediments Expand the Ocean Megavirome and Support Independent Origins of Viral Gigantism.</title>
        <authorList>
            <person name="Backstrom D."/>
            <person name="Yutin N."/>
            <person name="Jorgensen S.L."/>
            <person name="Dharamshi J."/>
            <person name="Homa F."/>
            <person name="Zaremba-Niedwiedzka K."/>
            <person name="Spang A."/>
            <person name="Wolf Y.I."/>
            <person name="Koonin E.V."/>
            <person name="Ettema T.J."/>
        </authorList>
    </citation>
    <scope>NUCLEOTIDE SEQUENCE</scope>
</reference>
<dbReference type="Pfam" id="PF00149">
    <property type="entry name" value="Metallophos"/>
    <property type="match status" value="1"/>
</dbReference>